<sequence length="373" mass="41313">MHPLNLFVLVLTFISHQVFSPTLQDPSWTHHQIHHHLPPHHRPQLPPPLSSTSPPHSHGRTALSNHPLPYPAHRPSAPRLGLTFLLCPPSTTTTTTAPKPCTCTVTTVNPITESCSVTQPRYNNFILSLTNGRTPAAHINFSHLCTSCAPLSLSLFQSLPKAVFGVAALSRSTLSLSSQLTPTSLGISQKFAVCLPDTPSATGNHLRRRTVLSSSPNKPRRQQHHLLHSTDKQTQITRSFHRSQFDIDRWKTKLNPNKISKTQYCNPLPNTRSDIYKSFIKIFSKAAMGLRLPRIKTIDPFVLCFRASALGFTRVGFRVPQIDLDLGSGRNWTVFRANSMKQVGDDVARLTLVNGGKYVDRAVVIGSFQIGMG</sequence>
<dbReference type="InterPro" id="IPR032799">
    <property type="entry name" value="TAXi_C"/>
</dbReference>
<dbReference type="AlphaFoldDB" id="A0A2R6PK42"/>
<keyword evidence="3" id="KW-0732">Signal</keyword>
<dbReference type="Pfam" id="PF14543">
    <property type="entry name" value="TAXi_N"/>
    <property type="match status" value="1"/>
</dbReference>
<dbReference type="InParanoid" id="A0A2R6PK42"/>
<reference evidence="7" key="2">
    <citation type="journal article" date="2018" name="BMC Genomics">
        <title>A manually annotated Actinidia chinensis var. chinensis (kiwifruit) genome highlights the challenges associated with draft genomes and gene prediction in plants.</title>
        <authorList>
            <person name="Pilkington S.M."/>
            <person name="Crowhurst R."/>
            <person name="Hilario E."/>
            <person name="Nardozza S."/>
            <person name="Fraser L."/>
            <person name="Peng Y."/>
            <person name="Gunaseelan K."/>
            <person name="Simpson R."/>
            <person name="Tahir J."/>
            <person name="Deroles S.C."/>
            <person name="Templeton K."/>
            <person name="Luo Z."/>
            <person name="Davy M."/>
            <person name="Cheng C."/>
            <person name="McNeilage M."/>
            <person name="Scaglione D."/>
            <person name="Liu Y."/>
            <person name="Zhang Q."/>
            <person name="Datson P."/>
            <person name="De Silva N."/>
            <person name="Gardiner S.E."/>
            <person name="Bassett H."/>
            <person name="Chagne D."/>
            <person name="McCallum J."/>
            <person name="Dzierzon H."/>
            <person name="Deng C."/>
            <person name="Wang Y.Y."/>
            <person name="Barron L."/>
            <person name="Manako K."/>
            <person name="Bowen J."/>
            <person name="Foster T.M."/>
            <person name="Erridge Z.A."/>
            <person name="Tiffin H."/>
            <person name="Waite C.N."/>
            <person name="Davies K.M."/>
            <person name="Grierson E.P."/>
            <person name="Laing W.A."/>
            <person name="Kirk R."/>
            <person name="Chen X."/>
            <person name="Wood M."/>
            <person name="Montefiori M."/>
            <person name="Brummell D.A."/>
            <person name="Schwinn K.E."/>
            <person name="Catanach A."/>
            <person name="Fullerton C."/>
            <person name="Li D."/>
            <person name="Meiyalaghan S."/>
            <person name="Nieuwenhuizen N."/>
            <person name="Read N."/>
            <person name="Prakash R."/>
            <person name="Hunter D."/>
            <person name="Zhang H."/>
            <person name="McKenzie M."/>
            <person name="Knabel M."/>
            <person name="Harris A."/>
            <person name="Allan A.C."/>
            <person name="Gleave A."/>
            <person name="Chen A."/>
            <person name="Janssen B.J."/>
            <person name="Plunkett B."/>
            <person name="Ampomah-Dwamena C."/>
            <person name="Voogd C."/>
            <person name="Leif D."/>
            <person name="Lafferty D."/>
            <person name="Souleyre E.J.F."/>
            <person name="Varkonyi-Gasic E."/>
            <person name="Gambi F."/>
            <person name="Hanley J."/>
            <person name="Yao J.L."/>
            <person name="Cheung J."/>
            <person name="David K.M."/>
            <person name="Warren B."/>
            <person name="Marsh K."/>
            <person name="Snowden K.C."/>
            <person name="Lin-Wang K."/>
            <person name="Brian L."/>
            <person name="Martinez-Sanchez M."/>
            <person name="Wang M."/>
            <person name="Ileperuma N."/>
            <person name="Macnee N."/>
            <person name="Campin R."/>
            <person name="McAtee P."/>
            <person name="Drummond R.S.M."/>
            <person name="Espley R.V."/>
            <person name="Ireland H.S."/>
            <person name="Wu R."/>
            <person name="Atkinson R.G."/>
            <person name="Karunairetnam S."/>
            <person name="Bulley S."/>
            <person name="Chunkath S."/>
            <person name="Hanley Z."/>
            <person name="Storey R."/>
            <person name="Thrimawithana A.H."/>
            <person name="Thomson S."/>
            <person name="David C."/>
            <person name="Testolin R."/>
            <person name="Huang H."/>
            <person name="Hellens R.P."/>
            <person name="Schaffer R.J."/>
        </authorList>
    </citation>
    <scope>NUCLEOTIDE SEQUENCE [LARGE SCALE GENOMIC DNA]</scope>
    <source>
        <strain evidence="7">cv. Red5</strain>
    </source>
</reference>
<name>A0A2R6PK42_ACTCC</name>
<dbReference type="OrthoDB" id="1258937at2759"/>
<reference evidence="6 7" key="1">
    <citation type="submission" date="2017-07" db="EMBL/GenBank/DDBJ databases">
        <title>An improved, manually edited Actinidia chinensis var. chinensis (kiwifruit) genome highlights the challenges associated with draft genomes and gene prediction in plants.</title>
        <authorList>
            <person name="Pilkington S."/>
            <person name="Crowhurst R."/>
            <person name="Hilario E."/>
            <person name="Nardozza S."/>
            <person name="Fraser L."/>
            <person name="Peng Y."/>
            <person name="Gunaseelan K."/>
            <person name="Simpson R."/>
            <person name="Tahir J."/>
            <person name="Deroles S."/>
            <person name="Templeton K."/>
            <person name="Luo Z."/>
            <person name="Davy M."/>
            <person name="Cheng C."/>
            <person name="Mcneilage M."/>
            <person name="Scaglione D."/>
            <person name="Liu Y."/>
            <person name="Zhang Q."/>
            <person name="Datson P."/>
            <person name="De Silva N."/>
            <person name="Gardiner S."/>
            <person name="Bassett H."/>
            <person name="Chagne D."/>
            <person name="Mccallum J."/>
            <person name="Dzierzon H."/>
            <person name="Deng C."/>
            <person name="Wang Y.-Y."/>
            <person name="Barron N."/>
            <person name="Manako K."/>
            <person name="Bowen J."/>
            <person name="Foster T."/>
            <person name="Erridge Z."/>
            <person name="Tiffin H."/>
            <person name="Waite C."/>
            <person name="Davies K."/>
            <person name="Grierson E."/>
            <person name="Laing W."/>
            <person name="Kirk R."/>
            <person name="Chen X."/>
            <person name="Wood M."/>
            <person name="Montefiori M."/>
            <person name="Brummell D."/>
            <person name="Schwinn K."/>
            <person name="Catanach A."/>
            <person name="Fullerton C."/>
            <person name="Li D."/>
            <person name="Meiyalaghan S."/>
            <person name="Nieuwenhuizen N."/>
            <person name="Read N."/>
            <person name="Prakash R."/>
            <person name="Hunter D."/>
            <person name="Zhang H."/>
            <person name="Mckenzie M."/>
            <person name="Knabel M."/>
            <person name="Harris A."/>
            <person name="Allan A."/>
            <person name="Chen A."/>
            <person name="Janssen B."/>
            <person name="Plunkett B."/>
            <person name="Dwamena C."/>
            <person name="Voogd C."/>
            <person name="Leif D."/>
            <person name="Lafferty D."/>
            <person name="Souleyre E."/>
            <person name="Varkonyi-Gasic E."/>
            <person name="Gambi F."/>
            <person name="Hanley J."/>
            <person name="Yao J.-L."/>
            <person name="Cheung J."/>
            <person name="David K."/>
            <person name="Warren B."/>
            <person name="Marsh K."/>
            <person name="Snowden K."/>
            <person name="Lin-Wang K."/>
            <person name="Brian L."/>
            <person name="Martinez-Sanchez M."/>
            <person name="Wang M."/>
            <person name="Ileperuma N."/>
            <person name="Macnee N."/>
            <person name="Campin R."/>
            <person name="Mcatee P."/>
            <person name="Drummond R."/>
            <person name="Espley R."/>
            <person name="Ireland H."/>
            <person name="Wu R."/>
            <person name="Atkinson R."/>
            <person name="Karunairetnam S."/>
            <person name="Bulley S."/>
            <person name="Chunkath S."/>
            <person name="Hanley Z."/>
            <person name="Storey R."/>
            <person name="Thrimawithana A."/>
            <person name="Thomson S."/>
            <person name="David C."/>
            <person name="Testolin R."/>
        </authorList>
    </citation>
    <scope>NUCLEOTIDE SEQUENCE [LARGE SCALE GENOMIC DNA]</scope>
    <source>
        <strain evidence="7">cv. Red5</strain>
        <tissue evidence="6">Young leaf</tissue>
    </source>
</reference>
<dbReference type="Gramene" id="PSR92694">
    <property type="protein sequence ID" value="PSR92694"/>
    <property type="gene ID" value="CEY00_Acc27293"/>
</dbReference>
<feature type="chain" id="PRO_5015358215" evidence="3">
    <location>
        <begin position="21"/>
        <end position="373"/>
    </location>
</feature>
<feature type="domain" description="Xylanase inhibitor N-terminal" evidence="5">
    <location>
        <begin position="86"/>
        <end position="203"/>
    </location>
</feature>
<dbReference type="STRING" id="1590841.A0A2R6PK42"/>
<gene>
    <name evidence="6" type="ORF">CEY00_Acc27293</name>
</gene>
<dbReference type="EMBL" id="NKQK01000024">
    <property type="protein sequence ID" value="PSR92694.1"/>
    <property type="molecule type" value="Genomic_DNA"/>
</dbReference>
<evidence type="ECO:0000313" key="7">
    <source>
        <dbReference type="Proteomes" id="UP000241394"/>
    </source>
</evidence>
<accession>A0A2R6PK42</accession>
<dbReference type="Pfam" id="PF14541">
    <property type="entry name" value="TAXi_C"/>
    <property type="match status" value="1"/>
</dbReference>
<feature type="compositionally biased region" description="Basic residues" evidence="2">
    <location>
        <begin position="31"/>
        <end position="43"/>
    </location>
</feature>
<evidence type="ECO:0000256" key="2">
    <source>
        <dbReference type="SAM" id="MobiDB-lite"/>
    </source>
</evidence>
<keyword evidence="7" id="KW-1185">Reference proteome</keyword>
<feature type="signal peptide" evidence="3">
    <location>
        <begin position="1"/>
        <end position="20"/>
    </location>
</feature>
<evidence type="ECO:0000313" key="6">
    <source>
        <dbReference type="EMBL" id="PSR92694.1"/>
    </source>
</evidence>
<dbReference type="InterPro" id="IPR021109">
    <property type="entry name" value="Peptidase_aspartic_dom_sf"/>
</dbReference>
<feature type="compositionally biased region" description="Basic residues" evidence="2">
    <location>
        <begin position="218"/>
        <end position="227"/>
    </location>
</feature>
<feature type="domain" description="Xylanase inhibitor C-terminal" evidence="4">
    <location>
        <begin position="266"/>
        <end position="370"/>
    </location>
</feature>
<comment type="similarity">
    <text evidence="1">Belongs to the peptidase A1 family.</text>
</comment>
<evidence type="ECO:0000259" key="4">
    <source>
        <dbReference type="Pfam" id="PF14541"/>
    </source>
</evidence>
<dbReference type="InterPro" id="IPR032861">
    <property type="entry name" value="TAXi_N"/>
</dbReference>
<protein>
    <submittedName>
        <fullName evidence="6">Aspartic peptidase protein</fullName>
    </submittedName>
</protein>
<comment type="caution">
    <text evidence="6">The sequence shown here is derived from an EMBL/GenBank/DDBJ whole genome shotgun (WGS) entry which is preliminary data.</text>
</comment>
<evidence type="ECO:0000256" key="3">
    <source>
        <dbReference type="SAM" id="SignalP"/>
    </source>
</evidence>
<feature type="region of interest" description="Disordered" evidence="2">
    <location>
        <begin position="202"/>
        <end position="231"/>
    </location>
</feature>
<dbReference type="OMA" id="CTRAHRF"/>
<organism evidence="6 7">
    <name type="scientific">Actinidia chinensis var. chinensis</name>
    <name type="common">Chinese soft-hair kiwi</name>
    <dbReference type="NCBI Taxonomy" id="1590841"/>
    <lineage>
        <taxon>Eukaryota</taxon>
        <taxon>Viridiplantae</taxon>
        <taxon>Streptophyta</taxon>
        <taxon>Embryophyta</taxon>
        <taxon>Tracheophyta</taxon>
        <taxon>Spermatophyta</taxon>
        <taxon>Magnoliopsida</taxon>
        <taxon>eudicotyledons</taxon>
        <taxon>Gunneridae</taxon>
        <taxon>Pentapetalae</taxon>
        <taxon>asterids</taxon>
        <taxon>Ericales</taxon>
        <taxon>Actinidiaceae</taxon>
        <taxon>Actinidia</taxon>
    </lineage>
</organism>
<evidence type="ECO:0000256" key="1">
    <source>
        <dbReference type="ARBA" id="ARBA00007447"/>
    </source>
</evidence>
<dbReference type="Gene3D" id="2.40.70.10">
    <property type="entry name" value="Acid Proteases"/>
    <property type="match status" value="2"/>
</dbReference>
<dbReference type="SUPFAM" id="SSF50630">
    <property type="entry name" value="Acid proteases"/>
    <property type="match status" value="1"/>
</dbReference>
<evidence type="ECO:0000259" key="5">
    <source>
        <dbReference type="Pfam" id="PF14543"/>
    </source>
</evidence>
<proteinExistence type="inferred from homology"/>
<feature type="region of interest" description="Disordered" evidence="2">
    <location>
        <begin position="29"/>
        <end position="72"/>
    </location>
</feature>
<dbReference type="Proteomes" id="UP000241394">
    <property type="component" value="Chromosome LG24"/>
</dbReference>